<feature type="domain" description="Ribonucleotide reductase large subunit C-terminal" evidence="17">
    <location>
        <begin position="409"/>
        <end position="554"/>
    </location>
</feature>
<evidence type="ECO:0000256" key="4">
    <source>
        <dbReference type="ARBA" id="ARBA00022634"/>
    </source>
</evidence>
<evidence type="ECO:0000256" key="11">
    <source>
        <dbReference type="ARBA" id="ARBA00024942"/>
    </source>
</evidence>
<dbReference type="PANTHER" id="PTHR43371:SF1">
    <property type="entry name" value="RIBONUCLEOSIDE-DIPHOSPHATE REDUCTASE"/>
    <property type="match status" value="1"/>
</dbReference>
<evidence type="ECO:0000256" key="10">
    <source>
        <dbReference type="ARBA" id="ARBA00023285"/>
    </source>
</evidence>
<evidence type="ECO:0000256" key="15">
    <source>
        <dbReference type="SAM" id="MobiDB-lite"/>
    </source>
</evidence>
<evidence type="ECO:0000259" key="17">
    <source>
        <dbReference type="Pfam" id="PF02867"/>
    </source>
</evidence>
<dbReference type="SUPFAM" id="SSF51998">
    <property type="entry name" value="PFL-like glycyl radical enzymes"/>
    <property type="match status" value="1"/>
</dbReference>
<dbReference type="GO" id="GO:0009263">
    <property type="term" value="P:deoxyribonucleotide biosynthetic process"/>
    <property type="evidence" value="ECO:0007669"/>
    <property type="project" value="UniProtKB-KW"/>
</dbReference>
<dbReference type="EC" id="1.17.4.1" evidence="14"/>
<dbReference type="Pfam" id="PF02867">
    <property type="entry name" value="Ribonuc_red_lgC"/>
    <property type="match status" value="2"/>
</dbReference>
<protein>
    <recommendedName>
        <fullName evidence="14">Vitamin B12-dependent ribonucleotide reductase</fullName>
        <ecNumber evidence="14">1.17.4.1</ecNumber>
    </recommendedName>
</protein>
<dbReference type="GO" id="GO:0004748">
    <property type="term" value="F:ribonucleoside-diphosphate reductase activity, thioredoxin disulfide as acceptor"/>
    <property type="evidence" value="ECO:0007669"/>
    <property type="project" value="UniProtKB-EC"/>
</dbReference>
<feature type="domain" description="TSCPD" evidence="18">
    <location>
        <begin position="589"/>
        <end position="691"/>
    </location>
</feature>
<sequence>MELSKNALTVLERRYLIKNGEGVVIETVEELFRRVAGAIAASDRRYDENADCEALADSFYRMMTNLEFLPNSPTLMNAGRPLGQLSACFVLPVEDTMEGIFETIKQAALIHKSGGGTGFSFSRLRPCGSAVNSTGGVASGPISFMKVFNMATEAVKQGGTRRGANMGILRVDHPDIMEFIHCKTNNKEITNFNISVGLTEKFMNAVEAGKDYELVDPHGGRVTGTLNAREVFECIVDAAWHNGEPGIIFLDRLNRDNVVPKAGEIESTNPCGEQPLLPYESCNLGSINLTKMLREENGVYSFDWDKLKATAKKAVHFLDNVIDANKYPLKEIDFMTKQTRKVGLGVMGWADALLRLKIPYNSEQAVRLAETVMRAVTEAGREESRELAKARGTFPLFQESTLDQELPQRNATVTTIAPTGTLSLLASCSSGVEPIFGYVYIRNIMDGTEMIEVNPILREVLEERGLYSDELMKKIAKQGSLEGIEEIPEEIRRVFVSAHEVSPEFHIRMQAAFQRHTDNAVSKTVNFCNSATREEVAEVYKLAFRLGCKGVTIYRDGSRSEQVLNIGKVKKDGQEESPAEGGQAVIKPRPRPDMTTGITERVKIGCGNLYITVNYDDKGICEIFTNTGKAGGCPSQSEATARLASIALRSGIDVRSIIDQLKGIRCPSTIRQSGMKCTSCPDAIAKAIERVYQQQVRLGHWAEPELSAAEGPAASQAETVVPGRMRFCPECGAKLEHEGGCVICRNCGYSKCG</sequence>
<dbReference type="Pfam" id="PF12637">
    <property type="entry name" value="TSCPD"/>
    <property type="match status" value="1"/>
</dbReference>
<keyword evidence="5 14" id="KW-0547">Nucleotide-binding</keyword>
<dbReference type="EMBL" id="NOXF01000007">
    <property type="protein sequence ID" value="PEQ24223.1"/>
    <property type="molecule type" value="Genomic_DNA"/>
</dbReference>
<dbReference type="InterPro" id="IPR000788">
    <property type="entry name" value="RNR_lg_C"/>
</dbReference>
<dbReference type="InterPro" id="IPR024434">
    <property type="entry name" value="TSCPD_dom"/>
</dbReference>
<keyword evidence="9" id="KW-1015">Disulfide bond</keyword>
<dbReference type="NCBIfam" id="NF006417">
    <property type="entry name" value="PRK08665.1"/>
    <property type="match status" value="1"/>
</dbReference>
<keyword evidence="7 14" id="KW-0560">Oxidoreductase</keyword>
<evidence type="ECO:0000256" key="9">
    <source>
        <dbReference type="ARBA" id="ARBA00023157"/>
    </source>
</evidence>
<dbReference type="UniPathway" id="UPA00326"/>
<keyword evidence="8" id="KW-0215">Deoxyribonucleotide synthesis</keyword>
<keyword evidence="20" id="KW-1185">Reference proteome</keyword>
<accession>A0A855A4T3</accession>
<evidence type="ECO:0000256" key="2">
    <source>
        <dbReference type="ARBA" id="ARBA00007405"/>
    </source>
</evidence>
<evidence type="ECO:0000256" key="1">
    <source>
        <dbReference type="ARBA" id="ARBA00001922"/>
    </source>
</evidence>
<comment type="function">
    <text evidence="11">Provides the precursors necessary for DNA synthesis. Catalyzes the biosynthesis of deoxyribonucleotides from the corresponding ribonucleotides.</text>
</comment>
<evidence type="ECO:0000259" key="16">
    <source>
        <dbReference type="Pfam" id="PF00317"/>
    </source>
</evidence>
<evidence type="ECO:0000256" key="12">
    <source>
        <dbReference type="ARBA" id="ARBA00025437"/>
    </source>
</evidence>
<dbReference type="NCBIfam" id="TIGR02504">
    <property type="entry name" value="NrdJ_Z"/>
    <property type="match status" value="1"/>
</dbReference>
<gene>
    <name evidence="19" type="ORF">CH238_10080</name>
</gene>
<reference evidence="19 20" key="1">
    <citation type="submission" date="2017-07" db="EMBL/GenBank/DDBJ databases">
        <title>Prevalence of linear plasmids in Cutibacterium (Propionibacterium) acnes isolates obtained from prostatic tissue.</title>
        <authorList>
            <person name="Davidsson S."/>
            <person name="Carlsson J."/>
            <person name="Molling P."/>
            <person name="Andren O."/>
            <person name="Andersson S.-O."/>
            <person name="Brzuszkiewicz E."/>
            <person name="Poehlein A."/>
            <person name="Al-Zeer M."/>
            <person name="Brinkmann V."/>
            <person name="Scavenius C."/>
            <person name="Nazipi S."/>
            <person name="Soderquist B."/>
            <person name="Bruggemann H."/>
        </authorList>
    </citation>
    <scope>NUCLEOTIDE SEQUENCE [LARGE SCALE GENOMIC DNA]</scope>
    <source>
        <strain evidence="19 20">DSM 753</strain>
    </source>
</reference>
<dbReference type="Proteomes" id="UP000220611">
    <property type="component" value="Unassembled WGS sequence"/>
</dbReference>
<evidence type="ECO:0000256" key="13">
    <source>
        <dbReference type="ARBA" id="ARBA00047754"/>
    </source>
</evidence>
<evidence type="ECO:0000313" key="19">
    <source>
        <dbReference type="EMBL" id="PEQ24223.1"/>
    </source>
</evidence>
<organism evidence="19 20">
    <name type="scientific">[Clostridium] leptum DSM 753</name>
    <dbReference type="NCBI Taxonomy" id="428125"/>
    <lineage>
        <taxon>Bacteria</taxon>
        <taxon>Bacillati</taxon>
        <taxon>Bacillota</taxon>
        <taxon>Clostridia</taxon>
        <taxon>Eubacteriales</taxon>
        <taxon>Oscillospiraceae</taxon>
        <taxon>Oscillospiraceae incertae sedis</taxon>
    </lineage>
</organism>
<evidence type="ECO:0000256" key="8">
    <source>
        <dbReference type="ARBA" id="ARBA00023116"/>
    </source>
</evidence>
<comment type="catalytic activity">
    <reaction evidence="13 14">
        <text>a 2'-deoxyribonucleoside 5'-diphosphate + [thioredoxin]-disulfide + H2O = a ribonucleoside 5'-diphosphate + [thioredoxin]-dithiol</text>
        <dbReference type="Rhea" id="RHEA:23252"/>
        <dbReference type="Rhea" id="RHEA-COMP:10698"/>
        <dbReference type="Rhea" id="RHEA-COMP:10700"/>
        <dbReference type="ChEBI" id="CHEBI:15377"/>
        <dbReference type="ChEBI" id="CHEBI:29950"/>
        <dbReference type="ChEBI" id="CHEBI:50058"/>
        <dbReference type="ChEBI" id="CHEBI:57930"/>
        <dbReference type="ChEBI" id="CHEBI:73316"/>
        <dbReference type="EC" id="1.17.4.1"/>
    </reaction>
</comment>
<evidence type="ECO:0000313" key="20">
    <source>
        <dbReference type="Proteomes" id="UP000220611"/>
    </source>
</evidence>
<evidence type="ECO:0000256" key="6">
    <source>
        <dbReference type="ARBA" id="ARBA00022840"/>
    </source>
</evidence>
<dbReference type="InterPro" id="IPR050862">
    <property type="entry name" value="RdRp_reductase_class-2"/>
</dbReference>
<comment type="caution">
    <text evidence="19">The sequence shown here is derived from an EMBL/GenBank/DDBJ whole genome shotgun (WGS) entry which is preliminary data.</text>
</comment>
<evidence type="ECO:0000259" key="18">
    <source>
        <dbReference type="Pfam" id="PF12637"/>
    </source>
</evidence>
<dbReference type="GO" id="GO:0005524">
    <property type="term" value="F:ATP binding"/>
    <property type="evidence" value="ECO:0007669"/>
    <property type="project" value="UniProtKB-KW"/>
</dbReference>
<keyword evidence="4 14" id="KW-0237">DNA synthesis</keyword>
<dbReference type="OrthoDB" id="9762933at2"/>
<feature type="region of interest" description="Disordered" evidence="15">
    <location>
        <begin position="571"/>
        <end position="594"/>
    </location>
</feature>
<dbReference type="GO" id="GO:0071897">
    <property type="term" value="P:DNA biosynthetic process"/>
    <property type="evidence" value="ECO:0007669"/>
    <property type="project" value="UniProtKB-KW"/>
</dbReference>
<comment type="function">
    <text evidence="12 14">Catalyzes the reduction of ribonucleotides to deoxyribonucleotides. May function to provide a pool of deoxyribonucleotide precursors for DNA repair during oxygen limitation and/or for immediate growth after restoration of oxygen.</text>
</comment>
<dbReference type="InterPro" id="IPR008926">
    <property type="entry name" value="RNR_R1-su_N"/>
</dbReference>
<keyword evidence="3 14" id="KW-0846">Cobalamin</keyword>
<evidence type="ECO:0000256" key="14">
    <source>
        <dbReference type="RuleBase" id="RU364064"/>
    </source>
</evidence>
<name>A0A855A4T3_9FIRM</name>
<dbReference type="InterPro" id="IPR013344">
    <property type="entry name" value="RNR_NrdJ/NrdZ"/>
</dbReference>
<evidence type="ECO:0000256" key="3">
    <source>
        <dbReference type="ARBA" id="ARBA00022628"/>
    </source>
</evidence>
<keyword evidence="6" id="KW-0067">ATP-binding</keyword>
<proteinExistence type="inferred from homology"/>
<evidence type="ECO:0000256" key="5">
    <source>
        <dbReference type="ARBA" id="ARBA00022741"/>
    </source>
</evidence>
<dbReference type="Pfam" id="PF00317">
    <property type="entry name" value="Ribonuc_red_lgN"/>
    <property type="match status" value="1"/>
</dbReference>
<comment type="cofactor">
    <cofactor evidence="1 14">
        <name>adenosylcob(III)alamin</name>
        <dbReference type="ChEBI" id="CHEBI:18408"/>
    </cofactor>
</comment>
<evidence type="ECO:0000256" key="7">
    <source>
        <dbReference type="ARBA" id="ARBA00023002"/>
    </source>
</evidence>
<dbReference type="InterPro" id="IPR013509">
    <property type="entry name" value="RNR_lsu_N"/>
</dbReference>
<dbReference type="SUPFAM" id="SSF48168">
    <property type="entry name" value="R1 subunit of ribonucleotide reductase, N-terminal domain"/>
    <property type="match status" value="1"/>
</dbReference>
<dbReference type="CDD" id="cd02888">
    <property type="entry name" value="RNR_II_dimer"/>
    <property type="match status" value="1"/>
</dbReference>
<dbReference type="GO" id="GO:0031419">
    <property type="term" value="F:cobalamin binding"/>
    <property type="evidence" value="ECO:0007669"/>
    <property type="project" value="UniProtKB-KW"/>
</dbReference>
<keyword evidence="10 14" id="KW-0170">Cobalt</keyword>
<dbReference type="FunFam" id="3.20.70.20:FF:000018">
    <property type="entry name" value="Vitamin B12-dependent ribonucleotide reductase"/>
    <property type="match status" value="1"/>
</dbReference>
<feature type="domain" description="Ribonucleotide reductase large subunit N-terminal" evidence="16">
    <location>
        <begin position="1"/>
        <end position="83"/>
    </location>
</feature>
<dbReference type="Gene3D" id="3.20.70.20">
    <property type="match status" value="1"/>
</dbReference>
<dbReference type="PANTHER" id="PTHR43371">
    <property type="entry name" value="VITAMIN B12-DEPENDENT RIBONUCLEOTIDE REDUCTASE"/>
    <property type="match status" value="1"/>
</dbReference>
<comment type="similarity">
    <text evidence="2 14">Belongs to the ribonucleoside diphosphate reductase class-2 family.</text>
</comment>
<feature type="domain" description="Ribonucleotide reductase large subunit C-terminal" evidence="17">
    <location>
        <begin position="86"/>
        <end position="404"/>
    </location>
</feature>
<dbReference type="AlphaFoldDB" id="A0A855A4T3"/>
<dbReference type="PRINTS" id="PR01183">
    <property type="entry name" value="RIBORDTASEM1"/>
</dbReference>